<proteinExistence type="predicted"/>
<reference evidence="2" key="1">
    <citation type="submission" date="2021-02" db="EMBL/GenBank/DDBJ databases">
        <authorList>
            <person name="Nieuwenhuis M."/>
            <person name="Van De Peppel L.J.J."/>
        </authorList>
    </citation>
    <scope>NUCLEOTIDE SEQUENCE</scope>
    <source>
        <strain evidence="2">D49</strain>
    </source>
</reference>
<dbReference type="AlphaFoldDB" id="A0A9P7FTE0"/>
<feature type="compositionally biased region" description="Acidic residues" evidence="1">
    <location>
        <begin position="396"/>
        <end position="421"/>
    </location>
</feature>
<feature type="compositionally biased region" description="Low complexity" evidence="1">
    <location>
        <begin position="184"/>
        <end position="208"/>
    </location>
</feature>
<feature type="compositionally biased region" description="Low complexity" evidence="1">
    <location>
        <begin position="130"/>
        <end position="147"/>
    </location>
</feature>
<reference evidence="2" key="2">
    <citation type="submission" date="2021-10" db="EMBL/GenBank/DDBJ databases">
        <title>Phylogenomics reveals ancestral predisposition of the termite-cultivated fungus Termitomyces towards a domesticated lifestyle.</title>
        <authorList>
            <person name="Auxier B."/>
            <person name="Grum-Grzhimaylo A."/>
            <person name="Cardenas M.E."/>
            <person name="Lodge J.D."/>
            <person name="Laessoe T."/>
            <person name="Pedersen O."/>
            <person name="Smith M.E."/>
            <person name="Kuyper T.W."/>
            <person name="Franco-Molano E.A."/>
            <person name="Baroni T.J."/>
            <person name="Aanen D.K."/>
        </authorList>
    </citation>
    <scope>NUCLEOTIDE SEQUENCE</scope>
    <source>
        <strain evidence="2">D49</strain>
    </source>
</reference>
<protein>
    <submittedName>
        <fullName evidence="2">Uncharacterized protein</fullName>
    </submittedName>
</protein>
<name>A0A9P7FTE0_9AGAR</name>
<feature type="compositionally biased region" description="Acidic residues" evidence="1">
    <location>
        <begin position="347"/>
        <end position="362"/>
    </location>
</feature>
<dbReference type="EMBL" id="JABCKI010005788">
    <property type="protein sequence ID" value="KAG5638004.1"/>
    <property type="molecule type" value="Genomic_DNA"/>
</dbReference>
<feature type="compositionally biased region" description="Polar residues" evidence="1">
    <location>
        <begin position="257"/>
        <end position="275"/>
    </location>
</feature>
<gene>
    <name evidence="2" type="ORF">H0H81_002272</name>
</gene>
<feature type="region of interest" description="Disordered" evidence="1">
    <location>
        <begin position="1"/>
        <end position="421"/>
    </location>
</feature>
<feature type="compositionally biased region" description="Polar residues" evidence="1">
    <location>
        <begin position="83"/>
        <end position="94"/>
    </location>
</feature>
<keyword evidence="3" id="KW-1185">Reference proteome</keyword>
<dbReference type="Proteomes" id="UP000717328">
    <property type="component" value="Unassembled WGS sequence"/>
</dbReference>
<evidence type="ECO:0000256" key="1">
    <source>
        <dbReference type="SAM" id="MobiDB-lite"/>
    </source>
</evidence>
<feature type="compositionally biased region" description="Basic and acidic residues" evidence="1">
    <location>
        <begin position="213"/>
        <end position="222"/>
    </location>
</feature>
<feature type="compositionally biased region" description="Polar residues" evidence="1">
    <location>
        <begin position="173"/>
        <end position="183"/>
    </location>
</feature>
<feature type="compositionally biased region" description="Polar residues" evidence="1">
    <location>
        <begin position="12"/>
        <end position="26"/>
    </location>
</feature>
<sequence>MDEDDSTEVPPLSSNAAQRHQISKKSTGGRGTGTQASRTSSPHLPHDQSIARDTRTARKDTRGSQFASRTRDASPEGIGNVHHLQSASRRQGPSSEAVRDAASRAMSSKSAGLRDPRKRNPSLDIIHTPTLLAKNSTSSSSRNASSRMGPPPNFDGVARTEMGRPQPHGTYLARSTDNIMNAVSGSSRRGPESPSRYTPSSTSTRIYTAKQTQPRETRRDEASPIFSAGVAGSSRHRKISNPDSLVGESPSSRRRSIMTTTPQLLNVNVKSTPTSPFWRDADDEYEKARGNGRRGNEEEREINKRLAMSTSRPRTSVPGRGMPQIIPPPHRPKAYLGPKLKLTQPGEDNDGSDSPMEIDDDPPQDRRVVVRAQTGFKAARKREWPQRPSCSSPSEGDTEELPSSSEDDPDSDSDAPGDGDHDIEEIVAEARRSFKQPEIEILPGPPPGLAFKVRARPVLKEEVQQVVVPPPAAPPESREQVTNAIESLTGSIIRMQKTKQLPFLLRNLRNGFLGRCRELSIPVDRIPGTQRAPRNTRYPTPPPASNPLGPSAQPPYLPAEPDEPNGHIVYYSCRPGGPYLYDLVDTLPMEEFGVLKWEVIDREDEIWDSDNVKDEYKVMHALWGRWITLNRNLFIKDYSKGTIAFVDRYWRMIHRAAGWDALRYWLLMLVANRFINGVDVAKTLKHYEGLTGMDTWYD</sequence>
<comment type="caution">
    <text evidence="2">The sequence shown here is derived from an EMBL/GenBank/DDBJ whole genome shotgun (WGS) entry which is preliminary data.</text>
</comment>
<accession>A0A9P7FTE0</accession>
<feature type="compositionally biased region" description="Basic and acidic residues" evidence="1">
    <location>
        <begin position="44"/>
        <end position="62"/>
    </location>
</feature>
<evidence type="ECO:0000313" key="2">
    <source>
        <dbReference type="EMBL" id="KAG5638004.1"/>
    </source>
</evidence>
<feature type="compositionally biased region" description="Basic and acidic residues" evidence="1">
    <location>
        <begin position="286"/>
        <end position="304"/>
    </location>
</feature>
<dbReference type="OrthoDB" id="3249923at2759"/>
<organism evidence="2 3">
    <name type="scientific">Sphagnurus paluster</name>
    <dbReference type="NCBI Taxonomy" id="117069"/>
    <lineage>
        <taxon>Eukaryota</taxon>
        <taxon>Fungi</taxon>
        <taxon>Dikarya</taxon>
        <taxon>Basidiomycota</taxon>
        <taxon>Agaricomycotina</taxon>
        <taxon>Agaricomycetes</taxon>
        <taxon>Agaricomycetidae</taxon>
        <taxon>Agaricales</taxon>
        <taxon>Tricholomatineae</taxon>
        <taxon>Lyophyllaceae</taxon>
        <taxon>Sphagnurus</taxon>
    </lineage>
</organism>
<feature type="region of interest" description="Disordered" evidence="1">
    <location>
        <begin position="524"/>
        <end position="559"/>
    </location>
</feature>
<evidence type="ECO:0000313" key="3">
    <source>
        <dbReference type="Proteomes" id="UP000717328"/>
    </source>
</evidence>